<dbReference type="InterPro" id="IPR052700">
    <property type="entry name" value="Carb_kinase_PfkB-like"/>
</dbReference>
<dbReference type="Proteomes" id="UP000239415">
    <property type="component" value="Unassembled WGS sequence"/>
</dbReference>
<evidence type="ECO:0000259" key="4">
    <source>
        <dbReference type="Pfam" id="PF00294"/>
    </source>
</evidence>
<accession>A0A2T0K8U9</accession>
<keyword evidence="3 5" id="KW-0418">Kinase</keyword>
<keyword evidence="6" id="KW-1185">Reference proteome</keyword>
<feature type="domain" description="Carbohydrate kinase PfkB" evidence="4">
    <location>
        <begin position="13"/>
        <end position="241"/>
    </location>
</feature>
<evidence type="ECO:0000313" key="6">
    <source>
        <dbReference type="Proteomes" id="UP000239415"/>
    </source>
</evidence>
<comment type="similarity">
    <text evidence="1">Belongs to the carbohydrate kinase PfkB family.</text>
</comment>
<dbReference type="RefSeq" id="WP_239166302.1">
    <property type="nucleotide sequence ID" value="NZ_BOMO01000049.1"/>
</dbReference>
<organism evidence="5 6">
    <name type="scientific">Actinoplanes italicus</name>
    <dbReference type="NCBI Taxonomy" id="113567"/>
    <lineage>
        <taxon>Bacteria</taxon>
        <taxon>Bacillati</taxon>
        <taxon>Actinomycetota</taxon>
        <taxon>Actinomycetes</taxon>
        <taxon>Micromonosporales</taxon>
        <taxon>Micromonosporaceae</taxon>
        <taxon>Actinoplanes</taxon>
    </lineage>
</organism>
<name>A0A2T0K8U9_9ACTN</name>
<dbReference type="CDD" id="cd01166">
    <property type="entry name" value="KdgK"/>
    <property type="match status" value="1"/>
</dbReference>
<protein>
    <submittedName>
        <fullName evidence="5">2-dehydro-3-deoxygluconokinase</fullName>
    </submittedName>
</protein>
<dbReference type="Gene3D" id="3.40.1190.20">
    <property type="match status" value="1"/>
</dbReference>
<dbReference type="InterPro" id="IPR011611">
    <property type="entry name" value="PfkB_dom"/>
</dbReference>
<dbReference type="AlphaFoldDB" id="A0A2T0K8U9"/>
<dbReference type="PANTHER" id="PTHR43320">
    <property type="entry name" value="SUGAR KINASE"/>
    <property type="match status" value="1"/>
</dbReference>
<dbReference type="InterPro" id="IPR029056">
    <property type="entry name" value="Ribokinase-like"/>
</dbReference>
<evidence type="ECO:0000256" key="2">
    <source>
        <dbReference type="ARBA" id="ARBA00022679"/>
    </source>
</evidence>
<evidence type="ECO:0000313" key="5">
    <source>
        <dbReference type="EMBL" id="PRX19500.1"/>
    </source>
</evidence>
<feature type="domain" description="Carbohydrate kinase PfkB" evidence="4">
    <location>
        <begin position="300"/>
        <end position="346"/>
    </location>
</feature>
<dbReference type="EMBL" id="PVMZ01000010">
    <property type="protein sequence ID" value="PRX19500.1"/>
    <property type="molecule type" value="Genomic_DNA"/>
</dbReference>
<dbReference type="SUPFAM" id="SSF53613">
    <property type="entry name" value="Ribokinase-like"/>
    <property type="match status" value="1"/>
</dbReference>
<reference evidence="5 6" key="1">
    <citation type="submission" date="2018-03" db="EMBL/GenBank/DDBJ databases">
        <title>Genomic Encyclopedia of Archaeal and Bacterial Type Strains, Phase II (KMG-II): from individual species to whole genera.</title>
        <authorList>
            <person name="Goeker M."/>
        </authorList>
    </citation>
    <scope>NUCLEOTIDE SEQUENCE [LARGE SCALE GENOMIC DNA]</scope>
    <source>
        <strain evidence="5 6">DSM 43146</strain>
    </source>
</reference>
<comment type="caution">
    <text evidence="5">The sequence shown here is derived from an EMBL/GenBank/DDBJ whole genome shotgun (WGS) entry which is preliminary data.</text>
</comment>
<dbReference type="PANTHER" id="PTHR43320:SF2">
    <property type="entry name" value="2-DEHYDRO-3-DEOXYGLUCONOKINASE_2-DEHYDRO-3-DEOXYGALACTONOKINASE"/>
    <property type="match status" value="1"/>
</dbReference>
<proteinExistence type="inferred from homology"/>
<sequence>MIETRPAAECEFDIVALGEVMLRLDPGEGRVRTARRFEVWEGGGEYNVARAMRKVFGLRAAVVTALADNEIGRLVENLVMQGGVDTSLIRWEKYDGIGRTGRNGLNFTERGFGVRGAVGVSDRAHTAIANLKPGTFDWDDLFGRRGVRWLHTGGIFAALSENAAAVAEEAMAAARRHGTVVSFDLNYRPSLWAGIGGKEVAREVNTRLSRHVDVMIGNEEDFTACLGFDVEHVDEELRALPIDSFAAMVGTVAERMPWLSVVATTLRTVHTAADNDWQAIAWSPETGVLASVPRDHLGIFDRVGGGDGFASGLVYGLLEGEPLRACLELGAAHGALAMTTPGDTSMATREEVLALAGGGSARVRR</sequence>
<keyword evidence="2" id="KW-0808">Transferase</keyword>
<evidence type="ECO:0000256" key="3">
    <source>
        <dbReference type="ARBA" id="ARBA00022777"/>
    </source>
</evidence>
<gene>
    <name evidence="5" type="ORF">CLV67_110252</name>
</gene>
<dbReference type="Pfam" id="PF00294">
    <property type="entry name" value="PfkB"/>
    <property type="match status" value="2"/>
</dbReference>
<evidence type="ECO:0000256" key="1">
    <source>
        <dbReference type="ARBA" id="ARBA00010688"/>
    </source>
</evidence>
<dbReference type="GO" id="GO:0016301">
    <property type="term" value="F:kinase activity"/>
    <property type="evidence" value="ECO:0007669"/>
    <property type="project" value="UniProtKB-KW"/>
</dbReference>